<keyword evidence="2" id="KW-1185">Reference proteome</keyword>
<dbReference type="EMBL" id="CP038241">
    <property type="protein sequence ID" value="QIV96253.1"/>
    <property type="molecule type" value="Genomic_DNA"/>
</dbReference>
<dbReference type="AlphaFoldDB" id="A0AAE6YI15"/>
<dbReference type="KEGG" id="aii:E4K63_05175"/>
<proteinExistence type="predicted"/>
<evidence type="ECO:0000313" key="2">
    <source>
        <dbReference type="Proteomes" id="UP000502004"/>
    </source>
</evidence>
<reference evidence="1 2" key="1">
    <citation type="submission" date="2019-03" db="EMBL/GenBank/DDBJ databases">
        <title>Complete Genome Sequence of Allofrancisella inopinata Strain SYSU YG23 Isolated from Water-Cooling Systems in China.</title>
        <authorList>
            <person name="Ohrman C."/>
            <person name="Uneklint I."/>
            <person name="Sjodin A."/>
        </authorList>
    </citation>
    <scope>NUCLEOTIDE SEQUENCE [LARGE SCALE GENOMIC DNA]</scope>
    <source>
        <strain evidence="1 2">SYSU YG23</strain>
    </source>
</reference>
<evidence type="ECO:0000313" key="1">
    <source>
        <dbReference type="EMBL" id="QIV96253.1"/>
    </source>
</evidence>
<gene>
    <name evidence="1" type="ORF">E4K63_05175</name>
</gene>
<accession>A0AAE6YI15</accession>
<name>A0AAE6YI15_9GAMM</name>
<protein>
    <submittedName>
        <fullName evidence="1">Uncharacterized protein</fullName>
    </submittedName>
</protein>
<organism evidence="1 2">
    <name type="scientific">Allofrancisella inopinata</name>
    <dbReference type="NCBI Taxonomy" id="1085647"/>
    <lineage>
        <taxon>Bacteria</taxon>
        <taxon>Pseudomonadati</taxon>
        <taxon>Pseudomonadota</taxon>
        <taxon>Gammaproteobacteria</taxon>
        <taxon>Thiotrichales</taxon>
        <taxon>Francisellaceae</taxon>
        <taxon>Allofrancisella</taxon>
    </lineage>
</organism>
<dbReference type="Proteomes" id="UP000502004">
    <property type="component" value="Chromosome"/>
</dbReference>
<dbReference type="RefSeq" id="WP_133940389.1">
    <property type="nucleotide sequence ID" value="NZ_CP038241.1"/>
</dbReference>
<sequence>MFFDELIFITVRRLNPEVIDTAVSKLPKFSFVKLSPISLINKVTIEDAVKVSMKNDIALDFKLITHFLGILWKVS</sequence>